<organism evidence="3 4">
    <name type="scientific">Mesorhizobium sangaii</name>
    <dbReference type="NCBI Taxonomy" id="505389"/>
    <lineage>
        <taxon>Bacteria</taxon>
        <taxon>Pseudomonadati</taxon>
        <taxon>Pseudomonadota</taxon>
        <taxon>Alphaproteobacteria</taxon>
        <taxon>Hyphomicrobiales</taxon>
        <taxon>Phyllobacteriaceae</taxon>
        <taxon>Mesorhizobium</taxon>
    </lineage>
</organism>
<sequence length="348" mass="36197">MTQAATLPAVELPRFSRRDLGLWAGAAALVLGAHVAIAYAVQTFSMVDEADGGPPPAQVIEMAPMVVMPAVEEQVAALDAVTPDQTEPTPEDPVEKAQPVVQQPHVVPPDETEPTQTEVAEQVGQPSPDEVVPDIVEAVAPDVVIPLPQPKPVEAPSDKKAGEAKAKRPVDKPKPRPKKEKVAPPNTASIASADAKPAARTAAPKSAESASRSGDSSKWGLPPGGLDQAAHALSQFSEGSRRGRQAVCRLHGRLVRPGPVCQAHPVLRGCRSGPCGARRAARRHRAGTATGTWRAPKPHGTVRVQPAQLGAIGCRLCGQDAIKAAMAAASDGLPLMMLATSVSDCSNQ</sequence>
<name>A0A841P2G1_9HYPH</name>
<feature type="region of interest" description="Disordered" evidence="1">
    <location>
        <begin position="146"/>
        <end position="227"/>
    </location>
</feature>
<feature type="compositionally biased region" description="Low complexity" evidence="1">
    <location>
        <begin position="183"/>
        <end position="217"/>
    </location>
</feature>
<reference evidence="3 4" key="1">
    <citation type="submission" date="2020-08" db="EMBL/GenBank/DDBJ databases">
        <title>Genomic Encyclopedia of Type Strains, Phase IV (KMG-IV): sequencing the most valuable type-strain genomes for metagenomic binning, comparative biology and taxonomic classification.</title>
        <authorList>
            <person name="Goeker M."/>
        </authorList>
    </citation>
    <scope>NUCLEOTIDE SEQUENCE [LARGE SCALE GENOMIC DNA]</scope>
    <source>
        <strain evidence="3 4">DSM 100039</strain>
    </source>
</reference>
<comment type="caution">
    <text evidence="3">The sequence shown here is derived from an EMBL/GenBank/DDBJ whole genome shotgun (WGS) entry which is preliminary data.</text>
</comment>
<evidence type="ECO:0000256" key="2">
    <source>
        <dbReference type="SAM" id="Phobius"/>
    </source>
</evidence>
<feature type="region of interest" description="Disordered" evidence="1">
    <location>
        <begin position="82"/>
        <end position="129"/>
    </location>
</feature>
<feature type="compositionally biased region" description="Basic and acidic residues" evidence="1">
    <location>
        <begin position="156"/>
        <end position="174"/>
    </location>
</feature>
<evidence type="ECO:0000256" key="1">
    <source>
        <dbReference type="SAM" id="MobiDB-lite"/>
    </source>
</evidence>
<accession>A0A841P2G1</accession>
<dbReference type="Proteomes" id="UP000556329">
    <property type="component" value="Unassembled WGS sequence"/>
</dbReference>
<evidence type="ECO:0008006" key="5">
    <source>
        <dbReference type="Google" id="ProtNLM"/>
    </source>
</evidence>
<keyword evidence="2" id="KW-1133">Transmembrane helix</keyword>
<keyword evidence="2" id="KW-0812">Transmembrane</keyword>
<dbReference type="EMBL" id="JACHEF010000002">
    <property type="protein sequence ID" value="MBB6409447.1"/>
    <property type="molecule type" value="Genomic_DNA"/>
</dbReference>
<proteinExistence type="predicted"/>
<feature type="transmembrane region" description="Helical" evidence="2">
    <location>
        <begin position="20"/>
        <end position="41"/>
    </location>
</feature>
<evidence type="ECO:0000313" key="3">
    <source>
        <dbReference type="EMBL" id="MBB6409447.1"/>
    </source>
</evidence>
<evidence type="ECO:0000313" key="4">
    <source>
        <dbReference type="Proteomes" id="UP000556329"/>
    </source>
</evidence>
<protein>
    <recommendedName>
        <fullName evidence="5">Energy transducer TonB</fullName>
    </recommendedName>
</protein>
<dbReference type="AlphaFoldDB" id="A0A841P2G1"/>
<gene>
    <name evidence="3" type="ORF">HNQ71_002112</name>
</gene>
<keyword evidence="4" id="KW-1185">Reference proteome</keyword>
<keyword evidence="2" id="KW-0472">Membrane</keyword>